<evidence type="ECO:0000313" key="1">
    <source>
        <dbReference type="EMBL" id="VDD17027.1"/>
    </source>
</evidence>
<organism evidence="1">
    <name type="scientific">Brassica campestris</name>
    <name type="common">Field mustard</name>
    <dbReference type="NCBI Taxonomy" id="3711"/>
    <lineage>
        <taxon>Eukaryota</taxon>
        <taxon>Viridiplantae</taxon>
        <taxon>Streptophyta</taxon>
        <taxon>Embryophyta</taxon>
        <taxon>Tracheophyta</taxon>
        <taxon>Spermatophyta</taxon>
        <taxon>Magnoliopsida</taxon>
        <taxon>eudicotyledons</taxon>
        <taxon>Gunneridae</taxon>
        <taxon>Pentapetalae</taxon>
        <taxon>rosids</taxon>
        <taxon>malvids</taxon>
        <taxon>Brassicales</taxon>
        <taxon>Brassicaceae</taxon>
        <taxon>Brassiceae</taxon>
        <taxon>Brassica</taxon>
    </lineage>
</organism>
<dbReference type="AlphaFoldDB" id="A0A3P6CEC1"/>
<name>A0A3P6CEC1_BRACM</name>
<accession>A0A3P6CEC1</accession>
<gene>
    <name evidence="1" type="ORF">BRAA10T42740Z</name>
</gene>
<protein>
    <submittedName>
        <fullName evidence="1">Uncharacterized protein</fullName>
    </submittedName>
</protein>
<reference evidence="1" key="1">
    <citation type="submission" date="2018-11" db="EMBL/GenBank/DDBJ databases">
        <authorList>
            <consortium name="Genoscope - CEA"/>
            <person name="William W."/>
        </authorList>
    </citation>
    <scope>NUCLEOTIDE SEQUENCE</scope>
</reference>
<proteinExistence type="predicted"/>
<dbReference type="EMBL" id="LR031577">
    <property type="protein sequence ID" value="VDD17027.1"/>
    <property type="molecule type" value="Genomic_DNA"/>
</dbReference>
<sequence length="40" mass="4917">MMFPGTWITRLWTKLAKRKEFSENMDYNLPIQNRNELNQT</sequence>